<evidence type="ECO:0000313" key="1">
    <source>
        <dbReference type="EMBL" id="EQD49503.1"/>
    </source>
</evidence>
<dbReference type="SUPFAM" id="SSF53383">
    <property type="entry name" value="PLP-dependent transferases"/>
    <property type="match status" value="1"/>
</dbReference>
<dbReference type="InterPro" id="IPR015424">
    <property type="entry name" value="PyrdxlP-dep_Trfase"/>
</dbReference>
<feature type="non-terminal residue" evidence="1">
    <location>
        <position position="1"/>
    </location>
</feature>
<reference evidence="1" key="2">
    <citation type="journal article" date="2014" name="ISME J.">
        <title>Microbial stratification in low pH oxic and suboxic macroscopic growths along an acid mine drainage.</title>
        <authorList>
            <person name="Mendez-Garcia C."/>
            <person name="Mesa V."/>
            <person name="Sprenger R.R."/>
            <person name="Richter M."/>
            <person name="Diez M.S."/>
            <person name="Solano J."/>
            <person name="Bargiela R."/>
            <person name="Golyshina O.V."/>
            <person name="Manteca A."/>
            <person name="Ramos J.L."/>
            <person name="Gallego J.R."/>
            <person name="Llorente I."/>
            <person name="Martins Dos Santos V.A."/>
            <person name="Jensen O.N."/>
            <person name="Pelaez A.I."/>
            <person name="Sanchez J."/>
            <person name="Ferrer M."/>
        </authorList>
    </citation>
    <scope>NUCLEOTIDE SEQUENCE</scope>
</reference>
<comment type="caution">
    <text evidence="1">The sequence shown here is derived from an EMBL/GenBank/DDBJ whole genome shotgun (WGS) entry which is preliminary data.</text>
</comment>
<dbReference type="InterPro" id="IPR015421">
    <property type="entry name" value="PyrdxlP-dep_Trfase_major"/>
</dbReference>
<dbReference type="AlphaFoldDB" id="T0ZY59"/>
<dbReference type="Gene3D" id="3.90.1150.10">
    <property type="entry name" value="Aspartate Aminotransferase, domain 1"/>
    <property type="match status" value="1"/>
</dbReference>
<reference evidence="1" key="1">
    <citation type="submission" date="2013-08" db="EMBL/GenBank/DDBJ databases">
        <authorList>
            <person name="Mendez C."/>
            <person name="Richter M."/>
            <person name="Ferrer M."/>
            <person name="Sanchez J."/>
        </authorList>
    </citation>
    <scope>NUCLEOTIDE SEQUENCE</scope>
</reference>
<sequence>LDGAQGSHVIIGKKEYLNMCSNNYLGLANHPKVRQAAIDAIKKFGVGGRSGQVYCWYNVSSR</sequence>
<dbReference type="InterPro" id="IPR015422">
    <property type="entry name" value="PyrdxlP-dep_Trfase_small"/>
</dbReference>
<organism evidence="1">
    <name type="scientific">mine drainage metagenome</name>
    <dbReference type="NCBI Taxonomy" id="410659"/>
    <lineage>
        <taxon>unclassified sequences</taxon>
        <taxon>metagenomes</taxon>
        <taxon>ecological metagenomes</taxon>
    </lineage>
</organism>
<accession>T0ZY59</accession>
<name>T0ZY59_9ZZZZ</name>
<keyword evidence="1" id="KW-0808">Transferase</keyword>
<dbReference type="EMBL" id="AUZZ01005500">
    <property type="protein sequence ID" value="EQD49503.1"/>
    <property type="molecule type" value="Genomic_DNA"/>
</dbReference>
<dbReference type="GO" id="GO:0016740">
    <property type="term" value="F:transferase activity"/>
    <property type="evidence" value="ECO:0007669"/>
    <property type="project" value="UniProtKB-KW"/>
</dbReference>
<gene>
    <name evidence="1" type="ORF">B2A_07668</name>
</gene>
<protein>
    <submittedName>
        <fullName evidence="1">Glycine C-acetyltransferase</fullName>
    </submittedName>
</protein>
<dbReference type="Gene3D" id="3.40.640.10">
    <property type="entry name" value="Type I PLP-dependent aspartate aminotransferase-like (Major domain)"/>
    <property type="match status" value="1"/>
</dbReference>
<proteinExistence type="predicted"/>